<dbReference type="RefSeq" id="WP_310919438.1">
    <property type="nucleotide sequence ID" value="NZ_JAMQON010000002.1"/>
</dbReference>
<gene>
    <name evidence="2" type="ORF">NDI56_10355</name>
</gene>
<keyword evidence="1" id="KW-0472">Membrane</keyword>
<dbReference type="Pfam" id="PF24378">
    <property type="entry name" value="DUF7534"/>
    <property type="match status" value="1"/>
</dbReference>
<dbReference type="InterPro" id="IPR055956">
    <property type="entry name" value="DUF7534"/>
</dbReference>
<dbReference type="Proteomes" id="UP001259659">
    <property type="component" value="Unassembled WGS sequence"/>
</dbReference>
<sequence length="56" mass="6083">MSRFVSVLIIVGFAIATQVSPPGVSVQLLAALRVLMVVLPFSYWLVYVRGLSLTGF</sequence>
<protein>
    <recommendedName>
        <fullName evidence="4">EamA family transporter</fullName>
    </recommendedName>
</protein>
<organism evidence="2 3">
    <name type="scientific">Haloarcula saliterrae</name>
    <dbReference type="NCBI Taxonomy" id="2950534"/>
    <lineage>
        <taxon>Archaea</taxon>
        <taxon>Methanobacteriati</taxon>
        <taxon>Methanobacteriota</taxon>
        <taxon>Stenosarchaea group</taxon>
        <taxon>Halobacteria</taxon>
        <taxon>Halobacteriales</taxon>
        <taxon>Haloarculaceae</taxon>
        <taxon>Haloarcula</taxon>
    </lineage>
</organism>
<evidence type="ECO:0008006" key="4">
    <source>
        <dbReference type="Google" id="ProtNLM"/>
    </source>
</evidence>
<evidence type="ECO:0000256" key="1">
    <source>
        <dbReference type="SAM" id="Phobius"/>
    </source>
</evidence>
<feature type="transmembrane region" description="Helical" evidence="1">
    <location>
        <begin position="26"/>
        <end position="46"/>
    </location>
</feature>
<reference evidence="2 3" key="1">
    <citation type="submission" date="2022-06" db="EMBL/GenBank/DDBJ databases">
        <title>Haloarcula sp. a new haloarchaeum isolate from saline soil.</title>
        <authorList>
            <person name="Strakova D."/>
            <person name="Galisteo C."/>
            <person name="Sanchez-Porro C."/>
            <person name="Ventosa A."/>
        </authorList>
    </citation>
    <scope>NUCLEOTIDE SEQUENCE [LARGE SCALE GENOMIC DNA]</scope>
    <source>
        <strain evidence="2 3">S1CR25-12</strain>
    </source>
</reference>
<evidence type="ECO:0000313" key="2">
    <source>
        <dbReference type="EMBL" id="MDS0259792.1"/>
    </source>
</evidence>
<evidence type="ECO:0000313" key="3">
    <source>
        <dbReference type="Proteomes" id="UP001259659"/>
    </source>
</evidence>
<keyword evidence="1" id="KW-0812">Transmembrane</keyword>
<accession>A0ABU2FC65</accession>
<keyword evidence="3" id="KW-1185">Reference proteome</keyword>
<dbReference type="EMBL" id="JAMQON010000002">
    <property type="protein sequence ID" value="MDS0259792.1"/>
    <property type="molecule type" value="Genomic_DNA"/>
</dbReference>
<keyword evidence="1" id="KW-1133">Transmembrane helix</keyword>
<proteinExistence type="predicted"/>
<comment type="caution">
    <text evidence="2">The sequence shown here is derived from an EMBL/GenBank/DDBJ whole genome shotgun (WGS) entry which is preliminary data.</text>
</comment>
<name>A0ABU2FC65_9EURY</name>